<feature type="coiled-coil region" evidence="1">
    <location>
        <begin position="14"/>
        <end position="75"/>
    </location>
</feature>
<proteinExistence type="predicted"/>
<dbReference type="RefSeq" id="WP_041272463.1">
    <property type="nucleotide sequence ID" value="NZ_LOCK01000050.1"/>
</dbReference>
<evidence type="ECO:0000313" key="2">
    <source>
        <dbReference type="EMBL" id="KTE90039.1"/>
    </source>
</evidence>
<protein>
    <submittedName>
        <fullName evidence="2">Uncharacterized protein</fullName>
    </submittedName>
</protein>
<accession>A0A0W1JE17</accession>
<dbReference type="AlphaFoldDB" id="A0A0W1JE17"/>
<dbReference type="Proteomes" id="UP000054623">
    <property type="component" value="Unassembled WGS sequence"/>
</dbReference>
<dbReference type="EMBL" id="LOCK01000050">
    <property type="protein sequence ID" value="KTE90039.1"/>
    <property type="molecule type" value="Genomic_DNA"/>
</dbReference>
<evidence type="ECO:0000256" key="1">
    <source>
        <dbReference type="SAM" id="Coils"/>
    </source>
</evidence>
<reference evidence="2 3" key="1">
    <citation type="submission" date="2015-12" db="EMBL/GenBank/DDBJ databases">
        <title>Draft Genome Sequence of Desulfitobacterium hafniense Strain DH, a Sulfate-reducing Bacterium Isolated from Paddy Soils.</title>
        <authorList>
            <person name="Bao P."/>
            <person name="Zhang X."/>
            <person name="Li G."/>
        </authorList>
    </citation>
    <scope>NUCLEOTIDE SEQUENCE [LARGE SCALE GENOMIC DNA]</scope>
    <source>
        <strain evidence="2 3">DH</strain>
    </source>
</reference>
<keyword evidence="1" id="KW-0175">Coiled coil</keyword>
<gene>
    <name evidence="2" type="ORF">AT727_08915</name>
</gene>
<evidence type="ECO:0000313" key="3">
    <source>
        <dbReference type="Proteomes" id="UP000054623"/>
    </source>
</evidence>
<organism evidence="2 3">
    <name type="scientific">Desulfitobacterium hafniense</name>
    <name type="common">Desulfitobacterium frappieri</name>
    <dbReference type="NCBI Taxonomy" id="49338"/>
    <lineage>
        <taxon>Bacteria</taxon>
        <taxon>Bacillati</taxon>
        <taxon>Bacillota</taxon>
        <taxon>Clostridia</taxon>
        <taxon>Eubacteriales</taxon>
        <taxon>Desulfitobacteriaceae</taxon>
        <taxon>Desulfitobacterium</taxon>
    </lineage>
</organism>
<dbReference type="OrthoDB" id="1812844at2"/>
<name>A0A0W1JE17_DESHA</name>
<comment type="caution">
    <text evidence="2">The sequence shown here is derived from an EMBL/GenBank/DDBJ whole genome shotgun (WGS) entry which is preliminary data.</text>
</comment>
<sequence>MDKLDIILQRLDSLDRIEAEIKALKADHRETYKKLSKIDEISVMQGLTWRAIQELRDDKTELNELRKRIEILESKLAM</sequence>